<reference evidence="1 2" key="1">
    <citation type="submission" date="2018-11" db="EMBL/GenBank/DDBJ databases">
        <title>Genomic Encyclopedia of Type Strains, Phase IV (KMG-IV): sequencing the most valuable type-strain genomes for metagenomic binning, comparative biology and taxonomic classification.</title>
        <authorList>
            <person name="Goeker M."/>
        </authorList>
    </citation>
    <scope>NUCLEOTIDE SEQUENCE [LARGE SCALE GENOMIC DNA]</scope>
    <source>
        <strain evidence="1 2">DSM 100316</strain>
    </source>
</reference>
<evidence type="ECO:0000313" key="2">
    <source>
        <dbReference type="Proteomes" id="UP000275394"/>
    </source>
</evidence>
<keyword evidence="2" id="KW-1185">Reference proteome</keyword>
<protein>
    <submittedName>
        <fullName evidence="1">Uncharacterized protein</fullName>
    </submittedName>
</protein>
<accession>A0A3N2E2I4</accession>
<evidence type="ECO:0000313" key="1">
    <source>
        <dbReference type="EMBL" id="ROS06142.1"/>
    </source>
</evidence>
<proteinExistence type="predicted"/>
<dbReference type="Proteomes" id="UP000275394">
    <property type="component" value="Unassembled WGS sequence"/>
</dbReference>
<comment type="caution">
    <text evidence="1">The sequence shown here is derived from an EMBL/GenBank/DDBJ whole genome shotgun (WGS) entry which is preliminary data.</text>
</comment>
<name>A0A3N2E2I4_9GAMM</name>
<dbReference type="RefSeq" id="WP_123710535.1">
    <property type="nucleotide sequence ID" value="NZ_RKHR01000001.1"/>
</dbReference>
<organism evidence="1 2">
    <name type="scientific">Sinobacterium caligoides</name>
    <dbReference type="NCBI Taxonomy" id="933926"/>
    <lineage>
        <taxon>Bacteria</taxon>
        <taxon>Pseudomonadati</taxon>
        <taxon>Pseudomonadota</taxon>
        <taxon>Gammaproteobacteria</taxon>
        <taxon>Cellvibrionales</taxon>
        <taxon>Spongiibacteraceae</taxon>
        <taxon>Sinobacterium</taxon>
    </lineage>
</organism>
<dbReference type="AlphaFoldDB" id="A0A3N2E2I4"/>
<sequence>MLTRKHNLACFLLLMAVTTALSLSIYQSGRSFQASSSLMLEQDIPRLTTINSLNSEVGRLLTIYTNLKNTPSPIQPNLELAHSLLAASIINFQEPNTLKKLQLKLWKIEKISNNNSQIILELEAIQSNLKTIQQSLTFKLSEHGRESIQQAITLSGRIELYTVIIFIVGTALTLTHLPSREYPAKNNLQS</sequence>
<dbReference type="EMBL" id="RKHR01000001">
    <property type="protein sequence ID" value="ROS06142.1"/>
    <property type="molecule type" value="Genomic_DNA"/>
</dbReference>
<gene>
    <name evidence="1" type="ORF">EDC56_0049</name>
</gene>